<dbReference type="EMBL" id="BGPR01000902">
    <property type="protein sequence ID" value="GBM39596.1"/>
    <property type="molecule type" value="Genomic_DNA"/>
</dbReference>
<proteinExistence type="predicted"/>
<gene>
    <name evidence="2" type="ORF">AVEN_201580_1</name>
</gene>
<reference evidence="2 3" key="1">
    <citation type="journal article" date="2019" name="Sci. Rep.">
        <title>Orb-weaving spider Araneus ventricosus genome elucidates the spidroin gene catalogue.</title>
        <authorList>
            <person name="Kono N."/>
            <person name="Nakamura H."/>
            <person name="Ohtoshi R."/>
            <person name="Moran D.A.P."/>
            <person name="Shinohara A."/>
            <person name="Yoshida Y."/>
            <person name="Fujiwara M."/>
            <person name="Mori M."/>
            <person name="Tomita M."/>
            <person name="Arakawa K."/>
        </authorList>
    </citation>
    <scope>NUCLEOTIDE SEQUENCE [LARGE SCALE GENOMIC DNA]</scope>
</reference>
<feature type="region of interest" description="Disordered" evidence="1">
    <location>
        <begin position="70"/>
        <end position="103"/>
    </location>
</feature>
<evidence type="ECO:0000313" key="2">
    <source>
        <dbReference type="EMBL" id="GBM39596.1"/>
    </source>
</evidence>
<protein>
    <submittedName>
        <fullName evidence="2">Uncharacterized protein</fullName>
    </submittedName>
</protein>
<accession>A0A4Y2FGF8</accession>
<dbReference type="Proteomes" id="UP000499080">
    <property type="component" value="Unassembled WGS sequence"/>
</dbReference>
<evidence type="ECO:0000313" key="3">
    <source>
        <dbReference type="Proteomes" id="UP000499080"/>
    </source>
</evidence>
<keyword evidence="3" id="KW-1185">Reference proteome</keyword>
<dbReference type="AlphaFoldDB" id="A0A4Y2FGF8"/>
<sequence length="103" mass="11650">MLDYINVSDNTPTVRTHRSTAPLKSDGAPLSGQISASEEKQSINLETDRASREIKQSISSRFSESHHRFIPFSLPMTSPGAPNEEIGEERSSRSKRWWISFEE</sequence>
<comment type="caution">
    <text evidence="2">The sequence shown here is derived from an EMBL/GenBank/DDBJ whole genome shotgun (WGS) entry which is preliminary data.</text>
</comment>
<feature type="compositionally biased region" description="Basic and acidic residues" evidence="1">
    <location>
        <begin position="37"/>
        <end position="49"/>
    </location>
</feature>
<name>A0A4Y2FGF8_ARAVE</name>
<organism evidence="2 3">
    <name type="scientific">Araneus ventricosus</name>
    <name type="common">Orbweaver spider</name>
    <name type="synonym">Epeira ventricosa</name>
    <dbReference type="NCBI Taxonomy" id="182803"/>
    <lineage>
        <taxon>Eukaryota</taxon>
        <taxon>Metazoa</taxon>
        <taxon>Ecdysozoa</taxon>
        <taxon>Arthropoda</taxon>
        <taxon>Chelicerata</taxon>
        <taxon>Arachnida</taxon>
        <taxon>Araneae</taxon>
        <taxon>Araneomorphae</taxon>
        <taxon>Entelegynae</taxon>
        <taxon>Araneoidea</taxon>
        <taxon>Araneidae</taxon>
        <taxon>Araneus</taxon>
    </lineage>
</organism>
<evidence type="ECO:0000256" key="1">
    <source>
        <dbReference type="SAM" id="MobiDB-lite"/>
    </source>
</evidence>
<feature type="region of interest" description="Disordered" evidence="1">
    <location>
        <begin position="1"/>
        <end position="49"/>
    </location>
</feature>